<dbReference type="Pfam" id="PF12510">
    <property type="entry name" value="Smoothelin"/>
    <property type="match status" value="2"/>
</dbReference>
<proteinExistence type="predicted"/>
<gene>
    <name evidence="3" type="ORF">AMECASPLE_020058</name>
</gene>
<reference evidence="3 4" key="1">
    <citation type="submission" date="2021-06" db="EMBL/GenBank/DDBJ databases">
        <authorList>
            <person name="Palmer J.M."/>
        </authorList>
    </citation>
    <scope>NUCLEOTIDE SEQUENCE [LARGE SCALE GENOMIC DNA]</scope>
    <source>
        <strain evidence="3 4">AS_MEX2019</strain>
        <tissue evidence="3">Muscle</tissue>
    </source>
</reference>
<sequence length="249" mass="28489">MHVLSLQLDGTMDLDERRLIRSALRELRRREIEDMEAALASKRFRPTCLNQQEDKENQHRSESNDNLDVLSQKLQSIQDVDELMEMLRAAAEYEERKMIRAAIRRIRDEQLQVSVERSKVSVCHSDPENAESQSIMGAVVSTELLMKQSGFNSELGHRWPVVEMNEYWVGVFFYTLCFGLGEDMQGLQLCPSSLVYTELGMWPKTTAAASGSRTPSTDITATDLFELFAIVSQKMVVQDTPQHVARNMR</sequence>
<evidence type="ECO:0000313" key="3">
    <source>
        <dbReference type="EMBL" id="MEQ2284288.1"/>
    </source>
</evidence>
<feature type="domain" description="Smoothelin" evidence="2">
    <location>
        <begin position="8"/>
        <end position="31"/>
    </location>
</feature>
<organism evidence="3 4">
    <name type="scientific">Ameca splendens</name>
    <dbReference type="NCBI Taxonomy" id="208324"/>
    <lineage>
        <taxon>Eukaryota</taxon>
        <taxon>Metazoa</taxon>
        <taxon>Chordata</taxon>
        <taxon>Craniata</taxon>
        <taxon>Vertebrata</taxon>
        <taxon>Euteleostomi</taxon>
        <taxon>Actinopterygii</taxon>
        <taxon>Neopterygii</taxon>
        <taxon>Teleostei</taxon>
        <taxon>Neoteleostei</taxon>
        <taxon>Acanthomorphata</taxon>
        <taxon>Ovalentaria</taxon>
        <taxon>Atherinomorphae</taxon>
        <taxon>Cyprinodontiformes</taxon>
        <taxon>Goodeidae</taxon>
        <taxon>Ameca</taxon>
    </lineage>
</organism>
<feature type="domain" description="Smoothelin" evidence="2">
    <location>
        <begin position="65"/>
        <end position="109"/>
    </location>
</feature>
<accession>A0ABV0XS09</accession>
<evidence type="ECO:0000259" key="2">
    <source>
        <dbReference type="Pfam" id="PF12510"/>
    </source>
</evidence>
<protein>
    <recommendedName>
        <fullName evidence="2">Smoothelin domain-containing protein</fullName>
    </recommendedName>
</protein>
<evidence type="ECO:0000313" key="4">
    <source>
        <dbReference type="Proteomes" id="UP001469553"/>
    </source>
</evidence>
<evidence type="ECO:0000256" key="1">
    <source>
        <dbReference type="SAM" id="MobiDB-lite"/>
    </source>
</evidence>
<keyword evidence="4" id="KW-1185">Reference proteome</keyword>
<dbReference type="EMBL" id="JAHRIP010011054">
    <property type="protein sequence ID" value="MEQ2284288.1"/>
    <property type="molecule type" value="Genomic_DNA"/>
</dbReference>
<dbReference type="Proteomes" id="UP001469553">
    <property type="component" value="Unassembled WGS sequence"/>
</dbReference>
<comment type="caution">
    <text evidence="3">The sequence shown here is derived from an EMBL/GenBank/DDBJ whole genome shotgun (WGS) entry which is preliminary data.</text>
</comment>
<feature type="compositionally biased region" description="Basic and acidic residues" evidence="1">
    <location>
        <begin position="52"/>
        <end position="63"/>
    </location>
</feature>
<dbReference type="InterPro" id="IPR022189">
    <property type="entry name" value="SMTN"/>
</dbReference>
<name>A0ABV0XS09_9TELE</name>
<feature type="region of interest" description="Disordered" evidence="1">
    <location>
        <begin position="43"/>
        <end position="67"/>
    </location>
</feature>